<gene>
    <name evidence="1" type="ordered locus">Cabther_A1682</name>
</gene>
<protein>
    <submittedName>
        <fullName evidence="1">Uncharacterized protein</fullName>
    </submittedName>
</protein>
<dbReference type="KEGG" id="ctm:Cabther_A1682"/>
<evidence type="ECO:0000313" key="1">
    <source>
        <dbReference type="EMBL" id="AEP12429.1"/>
    </source>
</evidence>
<reference evidence="1 2" key="1">
    <citation type="journal article" date="2012" name="Environ. Microbiol.">
        <title>Complete genome of Candidatus Chloracidobacterium thermophilum, a chlorophyll-based photoheterotroph belonging to the phylum Acidobacteria.</title>
        <authorList>
            <person name="Garcia Costas A.M."/>
            <person name="Liu Z."/>
            <person name="Tomsho L.P."/>
            <person name="Schuster S.C."/>
            <person name="Ward D.M."/>
            <person name="Bryant D.A."/>
        </authorList>
    </citation>
    <scope>NUCLEOTIDE SEQUENCE [LARGE SCALE GENOMIC DNA]</scope>
    <source>
        <strain evidence="1 2">B</strain>
    </source>
</reference>
<evidence type="ECO:0000313" key="2">
    <source>
        <dbReference type="Proteomes" id="UP000006791"/>
    </source>
</evidence>
<accession>G2LDG9</accession>
<name>G2LDG9_CHLTF</name>
<sequence>MQCNGVDTFGRKRFPKIAGAGTGITPSALSGYASAVWVLNAGSRAKAGVSWPYSVAKIFLFKNLGCPYKAATGLARHLPQLKGRNVITHREAVLPVIALFRRTFLILLVLLAVLNVDALAQTGSGSVLPTGTVKKTSGKVSGKKTVRKKVRRRMMRNGGRKAVRKATFGSQPVARIRSGKTPTGVAVATPKVTTALAAAHLTGEAPTATTEQVQYDLAGYVATADGTPARMWRSREYTVHSPYAYVGRMKFGENWEHVWVETTGNLLASAVTEASAEPMPDIARMMERFPDGGLGVVIAGWDEFAPPAEPAVEVVEFGDHQPGITR</sequence>
<dbReference type="AlphaFoldDB" id="G2LDG9"/>
<dbReference type="Proteomes" id="UP000006791">
    <property type="component" value="Chromosome 1"/>
</dbReference>
<organism evidence="1 2">
    <name type="scientific">Chloracidobacterium thermophilum (strain B)</name>
    <dbReference type="NCBI Taxonomy" id="981222"/>
    <lineage>
        <taxon>Bacteria</taxon>
        <taxon>Pseudomonadati</taxon>
        <taxon>Acidobacteriota</taxon>
        <taxon>Terriglobia</taxon>
        <taxon>Terriglobales</taxon>
        <taxon>Acidobacteriaceae</taxon>
        <taxon>Chloracidobacterium</taxon>
    </lineage>
</organism>
<dbReference type="EMBL" id="CP002514">
    <property type="protein sequence ID" value="AEP12429.1"/>
    <property type="molecule type" value="Genomic_DNA"/>
</dbReference>
<keyword evidence="2" id="KW-1185">Reference proteome</keyword>
<dbReference type="HOGENOM" id="CLU_851785_0_0_0"/>
<dbReference type="STRING" id="981222.Cabther_A1682"/>
<proteinExistence type="predicted"/>